<evidence type="ECO:0000313" key="3">
    <source>
        <dbReference type="Proteomes" id="UP000740329"/>
    </source>
</evidence>
<accession>A0A8J7RKZ6</accession>
<dbReference type="PROSITE" id="PS51379">
    <property type="entry name" value="4FE4S_FER_2"/>
    <property type="match status" value="4"/>
</dbReference>
<dbReference type="RefSeq" id="WP_209590131.1">
    <property type="nucleotide sequence ID" value="NZ_JAGGMU010000001.1"/>
</dbReference>
<reference evidence="2" key="1">
    <citation type="submission" date="2021-03" db="EMBL/GenBank/DDBJ databases">
        <title>Genomic Encyclopedia of Type Strains, Phase IV (KMG-V): Genome sequencing to study the core and pangenomes of soil and plant-associated prokaryotes.</title>
        <authorList>
            <person name="Whitman W."/>
        </authorList>
    </citation>
    <scope>NUCLEOTIDE SEQUENCE</scope>
    <source>
        <strain evidence="2">C4</strain>
    </source>
</reference>
<dbReference type="Pfam" id="PF13237">
    <property type="entry name" value="Fer4_10"/>
    <property type="match status" value="1"/>
</dbReference>
<feature type="domain" description="4Fe-4S ferredoxin-type" evidence="1">
    <location>
        <begin position="193"/>
        <end position="223"/>
    </location>
</feature>
<dbReference type="Proteomes" id="UP000740329">
    <property type="component" value="Unassembled WGS sequence"/>
</dbReference>
<dbReference type="InterPro" id="IPR017900">
    <property type="entry name" value="4Fe4S_Fe_S_CS"/>
</dbReference>
<dbReference type="GO" id="GO:0016491">
    <property type="term" value="F:oxidoreductase activity"/>
    <property type="evidence" value="ECO:0007669"/>
    <property type="project" value="UniProtKB-ARBA"/>
</dbReference>
<proteinExistence type="predicted"/>
<evidence type="ECO:0000259" key="1">
    <source>
        <dbReference type="PROSITE" id="PS51379"/>
    </source>
</evidence>
<dbReference type="PANTHER" id="PTHR43122:SF1">
    <property type="entry name" value="IRON-SULFUR-BINDING PROTEIN"/>
    <property type="match status" value="1"/>
</dbReference>
<dbReference type="SUPFAM" id="SSF54862">
    <property type="entry name" value="4Fe-4S ferredoxins"/>
    <property type="match status" value="1"/>
</dbReference>
<evidence type="ECO:0000313" key="2">
    <source>
        <dbReference type="EMBL" id="MBP2200751.1"/>
    </source>
</evidence>
<dbReference type="PROSITE" id="PS00198">
    <property type="entry name" value="4FE4S_FER_1"/>
    <property type="match status" value="3"/>
</dbReference>
<feature type="domain" description="4Fe-4S ferredoxin-type" evidence="1">
    <location>
        <begin position="36"/>
        <end position="63"/>
    </location>
</feature>
<dbReference type="EMBL" id="JAGGMV010000001">
    <property type="protein sequence ID" value="MBP2200751.1"/>
    <property type="molecule type" value="Genomic_DNA"/>
</dbReference>
<feature type="domain" description="4Fe-4S ferredoxin-type" evidence="1">
    <location>
        <begin position="68"/>
        <end position="88"/>
    </location>
</feature>
<protein>
    <submittedName>
        <fullName evidence="2">Ferredoxin</fullName>
    </submittedName>
</protein>
<organism evidence="2 3">
    <name type="scientific">Methanococcus voltae</name>
    <dbReference type="NCBI Taxonomy" id="2188"/>
    <lineage>
        <taxon>Archaea</taxon>
        <taxon>Methanobacteriati</taxon>
        <taxon>Methanobacteriota</taxon>
        <taxon>Methanomada group</taxon>
        <taxon>Methanococci</taxon>
        <taxon>Methanococcales</taxon>
        <taxon>Methanococcaceae</taxon>
        <taxon>Methanococcus</taxon>
    </lineage>
</organism>
<feature type="domain" description="4Fe-4S ferredoxin-type" evidence="1">
    <location>
        <begin position="117"/>
        <end position="146"/>
    </location>
</feature>
<dbReference type="Gene3D" id="3.30.70.20">
    <property type="match status" value="3"/>
</dbReference>
<comment type="caution">
    <text evidence="2">The sequence shown here is derived from an EMBL/GenBank/DDBJ whole genome shotgun (WGS) entry which is preliminary data.</text>
</comment>
<dbReference type="AlphaFoldDB" id="A0A8J7RKZ6"/>
<dbReference type="OrthoDB" id="2837at2157"/>
<sequence>MLKRTVKKGISKSKLLKNILSNVLNPKEFEKQARTKKPVVIECLACGLCEKACPTESISVFKFKNIICENCGACANVCPVDAIHENRFDIDSEKCTKCGYCALFCTIPIIMNEIPVIKIPYITGECNDCGLCIPKCPEKAIYYNKFGKITISDNCSYYNTDNDSQNSKNECMICKNYCPMNAIVLPKDYNKSCIIKLDINSCIFCKDCQYICPLNENGIEFNE</sequence>
<gene>
    <name evidence="2" type="ORF">J3E07_000149</name>
</gene>
<dbReference type="Pfam" id="PF12800">
    <property type="entry name" value="Fer4_4"/>
    <property type="match status" value="2"/>
</dbReference>
<name>A0A8J7RKZ6_METVO</name>
<dbReference type="InterPro" id="IPR017896">
    <property type="entry name" value="4Fe4S_Fe-S-bd"/>
</dbReference>
<dbReference type="PANTHER" id="PTHR43122">
    <property type="entry name" value="FERREDOXIN SUBUNIT OF PYRUVATE:FLAVODOXIN OXIDOREDUCTASE-RELATED"/>
    <property type="match status" value="1"/>
</dbReference>